<evidence type="ECO:0000256" key="1">
    <source>
        <dbReference type="SAM" id="Phobius"/>
    </source>
</evidence>
<evidence type="ECO:0000313" key="3">
    <source>
        <dbReference type="Proteomes" id="UP001174934"/>
    </source>
</evidence>
<name>A0AA39U1V5_9PEZI</name>
<gene>
    <name evidence="2" type="ORF">B0T17DRAFT_603311</name>
</gene>
<evidence type="ECO:0000313" key="2">
    <source>
        <dbReference type="EMBL" id="KAK0610698.1"/>
    </source>
</evidence>
<keyword evidence="1" id="KW-0812">Transmembrane</keyword>
<keyword evidence="1" id="KW-0472">Membrane</keyword>
<accession>A0AA39U1V5</accession>
<keyword evidence="3" id="KW-1185">Reference proteome</keyword>
<dbReference type="AlphaFoldDB" id="A0AA39U1V5"/>
<dbReference type="EMBL" id="JAULSR010000010">
    <property type="protein sequence ID" value="KAK0610698.1"/>
    <property type="molecule type" value="Genomic_DNA"/>
</dbReference>
<proteinExistence type="predicted"/>
<organism evidence="2 3">
    <name type="scientific">Bombardia bombarda</name>
    <dbReference type="NCBI Taxonomy" id="252184"/>
    <lineage>
        <taxon>Eukaryota</taxon>
        <taxon>Fungi</taxon>
        <taxon>Dikarya</taxon>
        <taxon>Ascomycota</taxon>
        <taxon>Pezizomycotina</taxon>
        <taxon>Sordariomycetes</taxon>
        <taxon>Sordariomycetidae</taxon>
        <taxon>Sordariales</taxon>
        <taxon>Lasiosphaeriaceae</taxon>
        <taxon>Bombardia</taxon>
    </lineage>
</organism>
<dbReference type="Proteomes" id="UP001174934">
    <property type="component" value="Unassembled WGS sequence"/>
</dbReference>
<feature type="transmembrane region" description="Helical" evidence="1">
    <location>
        <begin position="33"/>
        <end position="54"/>
    </location>
</feature>
<reference evidence="2" key="1">
    <citation type="submission" date="2023-06" db="EMBL/GenBank/DDBJ databases">
        <title>Genome-scale phylogeny and comparative genomics of the fungal order Sordariales.</title>
        <authorList>
            <consortium name="Lawrence Berkeley National Laboratory"/>
            <person name="Hensen N."/>
            <person name="Bonometti L."/>
            <person name="Westerberg I."/>
            <person name="Brannstrom I.O."/>
            <person name="Guillou S."/>
            <person name="Cros-Aarteil S."/>
            <person name="Calhoun S."/>
            <person name="Haridas S."/>
            <person name="Kuo A."/>
            <person name="Mondo S."/>
            <person name="Pangilinan J."/>
            <person name="Riley R."/>
            <person name="LaButti K."/>
            <person name="Andreopoulos B."/>
            <person name="Lipzen A."/>
            <person name="Chen C."/>
            <person name="Yanf M."/>
            <person name="Daum C."/>
            <person name="Ng V."/>
            <person name="Clum A."/>
            <person name="Steindorff A."/>
            <person name="Ohm R."/>
            <person name="Martin F."/>
            <person name="Silar P."/>
            <person name="Natvig D."/>
            <person name="Lalanne C."/>
            <person name="Gautier V."/>
            <person name="Ament-velasquez S.L."/>
            <person name="Kruys A."/>
            <person name="Hutchinson M.I."/>
            <person name="Powell A.J."/>
            <person name="Barry K."/>
            <person name="Miller A.N."/>
            <person name="Grigoriev I.V."/>
            <person name="Debuchy R."/>
            <person name="Gladieux P."/>
            <person name="Thoren M.H."/>
            <person name="Johannesson H."/>
        </authorList>
    </citation>
    <scope>NUCLEOTIDE SEQUENCE</scope>
    <source>
        <strain evidence="2">SMH3391-2</strain>
    </source>
</reference>
<keyword evidence="1" id="KW-1133">Transmembrane helix</keyword>
<protein>
    <submittedName>
        <fullName evidence="2">Uncharacterized protein</fullName>
    </submittedName>
</protein>
<sequence length="127" mass="13631">MAPTTTNSSHFSFNPADLAVYCKPNGDHGKCAGGIIVLVLVVIIGILGLGFVFLNSCAPLGARWAAALIWKFSPKCDLILKDEETASHSLRLGGFKRGEVRLPLMVRWGKRGLGNCSHRLVGTAQNL</sequence>
<comment type="caution">
    <text evidence="2">The sequence shown here is derived from an EMBL/GenBank/DDBJ whole genome shotgun (WGS) entry which is preliminary data.</text>
</comment>